<accession>A0A076KVI1</accession>
<protein>
    <submittedName>
        <fullName evidence="1">BLTX687</fullName>
    </submittedName>
</protein>
<sequence length="52" mass="6139">MCRPTKTGTKSGRASIWSSRCRWRKRSSQLSGWIQCRCRNQSVGKQKERRKP</sequence>
<dbReference type="EMBL" id="KF433719">
    <property type="protein sequence ID" value="AII98040.1"/>
    <property type="molecule type" value="mRNA"/>
</dbReference>
<dbReference type="AlphaFoldDB" id="A0A076KVI1"/>
<reference evidence="1" key="1">
    <citation type="submission" date="2013-07" db="EMBL/GenBank/DDBJ databases">
        <title>Nephila pilipes venom gland.</title>
        <authorList>
            <person name="Huo L.J."/>
        </authorList>
    </citation>
    <scope>NUCLEOTIDE SEQUENCE</scope>
    <source>
        <tissue evidence="1">Venom gland</tissue>
    </source>
</reference>
<proteinExistence type="evidence at transcript level"/>
<organism evidence="1">
    <name type="scientific">Nephila pilipes</name>
    <name type="common">Giant wood spider</name>
    <name type="synonym">Nephila maculata</name>
    <dbReference type="NCBI Taxonomy" id="299642"/>
    <lineage>
        <taxon>Eukaryota</taxon>
        <taxon>Metazoa</taxon>
        <taxon>Ecdysozoa</taxon>
        <taxon>Arthropoda</taxon>
        <taxon>Chelicerata</taxon>
        <taxon>Arachnida</taxon>
        <taxon>Araneae</taxon>
        <taxon>Araneomorphae</taxon>
        <taxon>Entelegynae</taxon>
        <taxon>Araneoidea</taxon>
        <taxon>Nephilidae</taxon>
        <taxon>Nephila</taxon>
    </lineage>
</organism>
<evidence type="ECO:0000313" key="1">
    <source>
        <dbReference type="EMBL" id="AII98040.1"/>
    </source>
</evidence>
<name>A0A076KVI1_NEPPI</name>